<reference evidence="2 3" key="1">
    <citation type="submission" date="2024-01" db="EMBL/GenBank/DDBJ databases">
        <title>Draft genome sequences of nine bacterial species from freshwater ponds near Washington, DC.</title>
        <authorList>
            <person name="Pavloudi C."/>
            <person name="Oliver L."/>
            <person name="Slattery K."/>
            <person name="Lissner G."/>
            <person name="Saw J.H."/>
        </authorList>
    </citation>
    <scope>NUCLEOTIDE SEQUENCE [LARGE SCALE GENOMIC DNA]</scope>
    <source>
        <strain evidence="3">TB1-E2</strain>
    </source>
</reference>
<evidence type="ECO:0000313" key="3">
    <source>
        <dbReference type="Proteomes" id="UP001373909"/>
    </source>
</evidence>
<organism evidence="2 3">
    <name type="scientific">Janthinobacterium aestuarii</name>
    <dbReference type="NCBI Taxonomy" id="2985511"/>
    <lineage>
        <taxon>Bacteria</taxon>
        <taxon>Pseudomonadati</taxon>
        <taxon>Pseudomonadota</taxon>
        <taxon>Betaproteobacteria</taxon>
        <taxon>Burkholderiales</taxon>
        <taxon>Oxalobacteraceae</taxon>
        <taxon>Janthinobacterium</taxon>
    </lineage>
</organism>
<dbReference type="RefSeq" id="WP_338679938.1">
    <property type="nucleotide sequence ID" value="NZ_CP142523.1"/>
</dbReference>
<feature type="domain" description="TniQ" evidence="1">
    <location>
        <begin position="14"/>
        <end position="165"/>
    </location>
</feature>
<dbReference type="Pfam" id="PF06527">
    <property type="entry name" value="TniQ"/>
    <property type="match status" value="2"/>
</dbReference>
<evidence type="ECO:0000259" key="1">
    <source>
        <dbReference type="Pfam" id="PF06527"/>
    </source>
</evidence>
<dbReference type="InterPro" id="IPR009492">
    <property type="entry name" value="TniQ"/>
</dbReference>
<dbReference type="Proteomes" id="UP001373909">
    <property type="component" value="Chromosome"/>
</dbReference>
<name>A0ABZ2GLV0_9BURK</name>
<protein>
    <submittedName>
        <fullName evidence="2">TniQ family protein</fullName>
    </submittedName>
</protein>
<accession>A0ABZ2GLV0</accession>
<keyword evidence="3" id="KW-1185">Reference proteome</keyword>
<sequence length="992" mass="112064">MPVKTDARVPSILPFFPLGFPDETIGSRVSRYHIRRGRPTIQVTYKQLFDKAPFSLTGLVQPNLDKLAERLPGLPRHNLVQLQNDSTLLPLFQQFFGPKSATRHPDRIPGPPLIKLPRRIKGDNRLTYICTHCLVDDERDHGCPYIHRAHQIPGVTACWKHSIRLLDRCPSCGCPFAEPKQLILSAWMGCECGCALADQARPDLQPASAVEVEFARFAQVLLAAKPSKLSIEQLIDIYKVRAIEIGCQWGDKRVNHSMLLGKIEAHFGAELFAKIDPAYKSGKTEHWLNILCAHSAVEAPLTRHLMAAYFLFRDATLFLSRADAILYAKPELGDPPHITGVAPRSSNDNVESIKRPEEELLDELVNLAQRDHYDIAQLWRHHFGSMKRVVKLLPNASEVIERRLASAAAKQKKDAARALKVREQRLVRDAQWSEAVKASAVELYGENARPVRVTKNRLLQASKSKSKSSWPAGPGFPLTAAAISANEESLWHFYARRILWTLQCLHDPHTTEHKIIALSKLEVNKFRVIMEYFSDFVPCGGGSIQVIKSILKSRGLAKNWQGPCPEREFYKAGRAYRLRTARRGPIWRPRWRYTTGCLTLGHTIRVKRSQMDIHCLPIARSDETLYSVVARIRLANAARNDIDACQSLFGHSRNTRVSDFPVNLKRFCDVTQDCFGDPARVLADMTLSGFFERLGSRPWNSGSAPAPIIAAGYGLSTLSNGAAGRWRMCLHCVESDLRCHATAFWRRAHHLPTAFVCPIHATPLASCMLAPLERHKRFLLPEQIEAAPLKAYVDWAAHYHTLNRLTMLGMDVLKDTRQSIDADTVHATLLNALDNHGLLTATGMLRRVPFSSEFVHRYQFLSGHRDFTPALSPQGIAILQRSFIHPAPPRSAIHNLLLVDWLFGSWQAFHQHCHWQATMDCTPSQQARHAPEAAPQTHRRRCLEFLDSDGKATRSRFARAAPTSFRWLLRFDQTWFDATLPIRSKNKQPGLF</sequence>
<evidence type="ECO:0000313" key="2">
    <source>
        <dbReference type="EMBL" id="WWO46339.1"/>
    </source>
</evidence>
<proteinExistence type="predicted"/>
<dbReference type="EMBL" id="CP142523">
    <property type="protein sequence ID" value="WWO46339.1"/>
    <property type="molecule type" value="Genomic_DNA"/>
</dbReference>
<feature type="domain" description="TniQ" evidence="1">
    <location>
        <begin position="621"/>
        <end position="764"/>
    </location>
</feature>
<gene>
    <name evidence="2" type="ORF">OPV09_27225</name>
</gene>